<dbReference type="EMBL" id="VIRB01000003">
    <property type="protein sequence ID" value="NDO67299.1"/>
    <property type="molecule type" value="Genomic_DNA"/>
</dbReference>
<comment type="caution">
    <text evidence="1">The sequence shown here is derived from an EMBL/GenBank/DDBJ whole genome shotgun (WGS) entry which is preliminary data.</text>
</comment>
<evidence type="ECO:0000313" key="2">
    <source>
        <dbReference type="Proteomes" id="UP000474104"/>
    </source>
</evidence>
<dbReference type="AlphaFoldDB" id="A0A9X5H4I9"/>
<reference evidence="1 2" key="1">
    <citation type="submission" date="2019-07" db="EMBL/GenBank/DDBJ databases">
        <title>Draft genome sequences of 15 bacterial species constituting the stable defined intestinal microbiota of the GM15 gnotobiotic mouse model.</title>
        <authorList>
            <person name="Elie C."/>
            <person name="Mathieu A."/>
            <person name="Saliou A."/>
            <person name="Darnaud M."/>
            <person name="Leulier F."/>
            <person name="Tamellini A."/>
        </authorList>
    </citation>
    <scope>NUCLEOTIDE SEQUENCE [LARGE SCALE GENOMIC DNA]</scope>
    <source>
        <strain evidence="2">ASF 502</strain>
    </source>
</reference>
<gene>
    <name evidence="1" type="ORF">FMM80_00530</name>
</gene>
<dbReference type="Proteomes" id="UP000474104">
    <property type="component" value="Unassembled WGS sequence"/>
</dbReference>
<proteinExistence type="predicted"/>
<dbReference type="RefSeq" id="WP_004068488.1">
    <property type="nucleotide sequence ID" value="NZ_VIRB01000003.1"/>
</dbReference>
<organism evidence="1 2">
    <name type="scientific">Schaedlerella arabinosiphila</name>
    <dbReference type="NCBI Taxonomy" id="2044587"/>
    <lineage>
        <taxon>Bacteria</taxon>
        <taxon>Bacillati</taxon>
        <taxon>Bacillota</taxon>
        <taxon>Clostridia</taxon>
        <taxon>Lachnospirales</taxon>
        <taxon>Lachnospiraceae</taxon>
        <taxon>Schaedlerella</taxon>
    </lineage>
</organism>
<accession>A0A9X5H4I9</accession>
<evidence type="ECO:0000313" key="1">
    <source>
        <dbReference type="EMBL" id="NDO67299.1"/>
    </source>
</evidence>
<dbReference type="OrthoDB" id="2068520at2"/>
<protein>
    <submittedName>
        <fullName evidence="1">Uncharacterized protein</fullName>
    </submittedName>
</protein>
<name>A0A9X5H4I9_9FIRM</name>
<sequence length="129" mass="14880">MNLDKAIKELKDENEQCNEQCEGRCSEVKNNICICRDETILSALDQYRAIGTIEECREAMEKQIPKKPKHNGCYDNDGVWHEWKGINGRPYELCPNCVTNLCCEMPNDRKPRFCDNCGQALDWSETNST</sequence>